<dbReference type="Pfam" id="PF12867">
    <property type="entry name" value="DinB_2"/>
    <property type="match status" value="1"/>
</dbReference>
<dbReference type="Proteomes" id="UP001523262">
    <property type="component" value="Unassembled WGS sequence"/>
</dbReference>
<keyword evidence="3" id="KW-1185">Reference proteome</keyword>
<dbReference type="InterPro" id="IPR024775">
    <property type="entry name" value="DinB-like"/>
</dbReference>
<dbReference type="SUPFAM" id="SSF109854">
    <property type="entry name" value="DinB/YfiT-like putative metalloenzymes"/>
    <property type="match status" value="1"/>
</dbReference>
<evidence type="ECO:0000259" key="1">
    <source>
        <dbReference type="Pfam" id="PF12867"/>
    </source>
</evidence>
<gene>
    <name evidence="2" type="ORF">NDK43_18800</name>
</gene>
<feature type="domain" description="DinB-like" evidence="1">
    <location>
        <begin position="35"/>
        <end position="162"/>
    </location>
</feature>
<evidence type="ECO:0000313" key="2">
    <source>
        <dbReference type="EMBL" id="MCM2534035.1"/>
    </source>
</evidence>
<name>A0ABT0WDA3_9BACI</name>
<accession>A0ABT0WDA3</accession>
<reference evidence="2 3" key="1">
    <citation type="submission" date="2022-06" db="EMBL/GenBank/DDBJ databases">
        <authorList>
            <person name="Jeon C.O."/>
        </authorList>
    </citation>
    <scope>NUCLEOTIDE SEQUENCE [LARGE SCALE GENOMIC DNA]</scope>
    <source>
        <strain evidence="2 3">KCTC 13943</strain>
    </source>
</reference>
<evidence type="ECO:0000313" key="3">
    <source>
        <dbReference type="Proteomes" id="UP001523262"/>
    </source>
</evidence>
<sequence length="174" mass="19904">MLQRPNESEFPQYYAEYIKLVPEGELLQILKDDLSKTITLFEGISEEDGDFRYAPNKWSIKEALSHMTDTERIMSYRMLRVGRGDKTALAGFDENLYVEGAQINRLPIRSILEDFIATRNATITFAKNMPEQAWDNIGFANNTEITTRAIAYIIAGHAIHHKKIVTERYLNSGA</sequence>
<proteinExistence type="predicted"/>
<protein>
    <submittedName>
        <fullName evidence="2">DinB family protein</fullName>
    </submittedName>
</protein>
<dbReference type="Gene3D" id="1.20.120.450">
    <property type="entry name" value="dinb family like domain"/>
    <property type="match status" value="1"/>
</dbReference>
<organism evidence="2 3">
    <name type="scientific">Neobacillus pocheonensis</name>
    <dbReference type="NCBI Taxonomy" id="363869"/>
    <lineage>
        <taxon>Bacteria</taxon>
        <taxon>Bacillati</taxon>
        <taxon>Bacillota</taxon>
        <taxon>Bacilli</taxon>
        <taxon>Bacillales</taxon>
        <taxon>Bacillaceae</taxon>
        <taxon>Neobacillus</taxon>
    </lineage>
</organism>
<dbReference type="EMBL" id="JAMQCR010000001">
    <property type="protein sequence ID" value="MCM2534035.1"/>
    <property type="molecule type" value="Genomic_DNA"/>
</dbReference>
<dbReference type="InterPro" id="IPR034660">
    <property type="entry name" value="DinB/YfiT-like"/>
</dbReference>
<comment type="caution">
    <text evidence="2">The sequence shown here is derived from an EMBL/GenBank/DDBJ whole genome shotgun (WGS) entry which is preliminary data.</text>
</comment>